<reference evidence="4 5" key="1">
    <citation type="submission" date="2016-11" db="EMBL/GenBank/DDBJ databases">
        <authorList>
            <person name="Jaros S."/>
            <person name="Januszkiewicz K."/>
            <person name="Wedrychowicz H."/>
        </authorList>
    </citation>
    <scope>NUCLEOTIDE SEQUENCE [LARGE SCALE GENOMIC DNA]</scope>
    <source>
        <strain evidence="4 5">DSM 12906</strain>
    </source>
</reference>
<name>A0A1M6JKJ5_9ACTN</name>
<dbReference type="STRING" id="1123357.SAMN02745244_02586"/>
<evidence type="ECO:0000256" key="1">
    <source>
        <dbReference type="ARBA" id="ARBA00023118"/>
    </source>
</evidence>
<gene>
    <name evidence="4" type="ORF">SAMN02745244_02586</name>
</gene>
<evidence type="ECO:0000259" key="3">
    <source>
        <dbReference type="Pfam" id="PF03787"/>
    </source>
</evidence>
<sequence length="193" mass="21082">MTSQTNILRFQIDFLGPFHVSSSPDEGLDRTVDREVPLPASGIKGLMRAQCTHILMVPTSIVDSIFGSKKCEAAWLWTDPEFATDPIPEKVARLRLSDSDDGAAESGLLMLGEHLWATTASFTLTMRHPLEADEAARHRLVLRAAARSIVGLGGSRRRGEGWVNVFDVNPDGTPAAWSVEDSSRLLDLRESAA</sequence>
<dbReference type="GO" id="GO:0051607">
    <property type="term" value="P:defense response to virus"/>
    <property type="evidence" value="ECO:0007669"/>
    <property type="project" value="UniProtKB-KW"/>
</dbReference>
<evidence type="ECO:0000313" key="5">
    <source>
        <dbReference type="Proteomes" id="UP000184512"/>
    </source>
</evidence>
<organism evidence="4 5">
    <name type="scientific">Tessaracoccus bendigoensis DSM 12906</name>
    <dbReference type="NCBI Taxonomy" id="1123357"/>
    <lineage>
        <taxon>Bacteria</taxon>
        <taxon>Bacillati</taxon>
        <taxon>Actinomycetota</taxon>
        <taxon>Actinomycetes</taxon>
        <taxon>Propionibacteriales</taxon>
        <taxon>Propionibacteriaceae</taxon>
        <taxon>Tessaracoccus</taxon>
    </lineage>
</organism>
<protein>
    <recommendedName>
        <fullName evidence="3">CRISPR type III-associated protein domain-containing protein</fullName>
    </recommendedName>
</protein>
<dbReference type="AlphaFoldDB" id="A0A1M6JKJ5"/>
<dbReference type="EMBL" id="FQZG01000051">
    <property type="protein sequence ID" value="SHJ47193.1"/>
    <property type="molecule type" value="Genomic_DNA"/>
</dbReference>
<keyword evidence="5" id="KW-1185">Reference proteome</keyword>
<keyword evidence="1" id="KW-0051">Antiviral defense</keyword>
<dbReference type="InterPro" id="IPR005537">
    <property type="entry name" value="RAMP_III_fam"/>
</dbReference>
<dbReference type="Pfam" id="PF03787">
    <property type="entry name" value="RAMPs"/>
    <property type="match status" value="1"/>
</dbReference>
<evidence type="ECO:0000256" key="2">
    <source>
        <dbReference type="ARBA" id="ARBA00093789"/>
    </source>
</evidence>
<comment type="subunit">
    <text evidence="2">Part of the Csm effector complex that includes Cas10, Csm2, Csm3, Csm4 and Csm5.</text>
</comment>
<proteinExistence type="predicted"/>
<dbReference type="OrthoDB" id="3685611at2"/>
<dbReference type="RefSeq" id="WP_073188969.1">
    <property type="nucleotide sequence ID" value="NZ_FQZG01000051.1"/>
</dbReference>
<accession>A0A1M6JKJ5</accession>
<dbReference type="Proteomes" id="UP000184512">
    <property type="component" value="Unassembled WGS sequence"/>
</dbReference>
<feature type="domain" description="CRISPR type III-associated protein" evidence="3">
    <location>
        <begin position="12"/>
        <end position="163"/>
    </location>
</feature>
<dbReference type="CDD" id="cd09726">
    <property type="entry name" value="RAMP_I_III"/>
    <property type="match status" value="1"/>
</dbReference>
<evidence type="ECO:0000313" key="4">
    <source>
        <dbReference type="EMBL" id="SHJ47193.1"/>
    </source>
</evidence>